<dbReference type="STRING" id="57577.A0A2K3MB01"/>
<protein>
    <submittedName>
        <fullName evidence="5">Disease resistance protein (TIR-NBS-LRR class)</fullName>
    </submittedName>
</protein>
<dbReference type="Gene3D" id="1.10.8.430">
    <property type="entry name" value="Helical domain of apoptotic protease-activating factors"/>
    <property type="match status" value="1"/>
</dbReference>
<accession>A0A2K3MB01</accession>
<dbReference type="InterPro" id="IPR044974">
    <property type="entry name" value="Disease_R_plants"/>
</dbReference>
<reference evidence="5 6" key="2">
    <citation type="journal article" date="2017" name="Front. Plant Sci.">
        <title>Gene Classification and Mining of Molecular Markers Useful in Red Clover (Trifolium pratense) Breeding.</title>
        <authorList>
            <person name="Istvanek J."/>
            <person name="Dluhosova J."/>
            <person name="Dluhos P."/>
            <person name="Patkova L."/>
            <person name="Nedelnik J."/>
            <person name="Repkova J."/>
        </authorList>
    </citation>
    <scope>NUCLEOTIDE SEQUENCE [LARGE SCALE GENOMIC DNA]</scope>
    <source>
        <strain evidence="6">cv. Tatra</strain>
        <tissue evidence="5">Young leaves</tissue>
    </source>
</reference>
<organism evidence="5 6">
    <name type="scientific">Trifolium pratense</name>
    <name type="common">Red clover</name>
    <dbReference type="NCBI Taxonomy" id="57577"/>
    <lineage>
        <taxon>Eukaryota</taxon>
        <taxon>Viridiplantae</taxon>
        <taxon>Streptophyta</taxon>
        <taxon>Embryophyta</taxon>
        <taxon>Tracheophyta</taxon>
        <taxon>Spermatophyta</taxon>
        <taxon>Magnoliopsida</taxon>
        <taxon>eudicotyledons</taxon>
        <taxon>Gunneridae</taxon>
        <taxon>Pentapetalae</taxon>
        <taxon>rosids</taxon>
        <taxon>fabids</taxon>
        <taxon>Fabales</taxon>
        <taxon>Fabaceae</taxon>
        <taxon>Papilionoideae</taxon>
        <taxon>50 kb inversion clade</taxon>
        <taxon>NPAAA clade</taxon>
        <taxon>Hologalegina</taxon>
        <taxon>IRL clade</taxon>
        <taxon>Trifolieae</taxon>
        <taxon>Trifolium</taxon>
    </lineage>
</organism>
<sequence length="315" mass="36255">MWGMGGIGKTTIAKAAYNKIRHDFEAKSFLLNVREVWEQDNGKVSLQQRLLSDIYKTTKINIDTVESGKVILQESLQQRRIFLVLDDVNKVDQLNALCGSRKWFGQGSVIIITTRDYDLLHRLKVDYVYIMKEMDDNESLELFSWHAFKQPIPVEGFADLSRDVVKYSGGLPLALQVIGSFLLTRRRKKEWKSVLGKLILIPNDEVLEKLRISFDGLRDDDIKEIFLDIAFFFIGMDQEDVITILDDCGHYADIGISVLVQQSLITVDRKNKIGMHDLLRDTGREIVRKKSIEGGKEPSRLWHYEDVKYVLSKDA</sequence>
<dbReference type="Gene3D" id="3.40.50.300">
    <property type="entry name" value="P-loop containing nucleotide triphosphate hydrolases"/>
    <property type="match status" value="1"/>
</dbReference>
<dbReference type="Proteomes" id="UP000236291">
    <property type="component" value="Unassembled WGS sequence"/>
</dbReference>
<name>A0A2K3MB01_TRIPR</name>
<evidence type="ECO:0000313" key="6">
    <source>
        <dbReference type="Proteomes" id="UP000236291"/>
    </source>
</evidence>
<dbReference type="ExpressionAtlas" id="A0A2K3MB01">
    <property type="expression patterns" value="baseline"/>
</dbReference>
<comment type="caution">
    <text evidence="5">The sequence shown here is derived from an EMBL/GenBank/DDBJ whole genome shotgun (WGS) entry which is preliminary data.</text>
</comment>
<dbReference type="AlphaFoldDB" id="A0A2K3MB01"/>
<dbReference type="InterPro" id="IPR042197">
    <property type="entry name" value="Apaf_helical"/>
</dbReference>
<evidence type="ECO:0000313" key="5">
    <source>
        <dbReference type="EMBL" id="PNX87964.1"/>
    </source>
</evidence>
<reference evidence="5 6" key="1">
    <citation type="journal article" date="2014" name="Am. J. Bot.">
        <title>Genome assembly and annotation for red clover (Trifolium pratense; Fabaceae).</title>
        <authorList>
            <person name="Istvanek J."/>
            <person name="Jaros M."/>
            <person name="Krenek A."/>
            <person name="Repkova J."/>
        </authorList>
    </citation>
    <scope>NUCLEOTIDE SEQUENCE [LARGE SCALE GENOMIC DNA]</scope>
    <source>
        <strain evidence="6">cv. Tatra</strain>
        <tissue evidence="5">Young leaves</tissue>
    </source>
</reference>
<dbReference type="InterPro" id="IPR027417">
    <property type="entry name" value="P-loop_NTPase"/>
</dbReference>
<dbReference type="GO" id="GO:0043531">
    <property type="term" value="F:ADP binding"/>
    <property type="evidence" value="ECO:0007669"/>
    <property type="project" value="InterPro"/>
</dbReference>
<proteinExistence type="predicted"/>
<dbReference type="PANTHER" id="PTHR11017:SF271">
    <property type="entry name" value="DISEASE RESISTANCE PROTEIN (TIR-NBS-LRR CLASS) FAMILY"/>
    <property type="match status" value="1"/>
</dbReference>
<dbReference type="InterPro" id="IPR058192">
    <property type="entry name" value="WHD_ROQ1-like"/>
</dbReference>
<evidence type="ECO:0000256" key="2">
    <source>
        <dbReference type="ARBA" id="ARBA00022737"/>
    </source>
</evidence>
<dbReference type="PANTHER" id="PTHR11017">
    <property type="entry name" value="LEUCINE-RICH REPEAT-CONTAINING PROTEIN"/>
    <property type="match status" value="1"/>
</dbReference>
<dbReference type="SUPFAM" id="SSF46785">
    <property type="entry name" value="Winged helix' DNA-binding domain"/>
    <property type="match status" value="1"/>
</dbReference>
<feature type="domain" description="Disease resistance protein Roq1-like winged-helix" evidence="4">
    <location>
        <begin position="223"/>
        <end position="291"/>
    </location>
</feature>
<keyword evidence="1" id="KW-0433">Leucine-rich repeat</keyword>
<dbReference type="InterPro" id="IPR002182">
    <property type="entry name" value="NB-ARC"/>
</dbReference>
<evidence type="ECO:0000259" key="4">
    <source>
        <dbReference type="Pfam" id="PF23282"/>
    </source>
</evidence>
<feature type="domain" description="NB-ARC" evidence="3">
    <location>
        <begin position="2"/>
        <end position="150"/>
    </location>
</feature>
<feature type="non-terminal residue" evidence="5">
    <location>
        <position position="315"/>
    </location>
</feature>
<evidence type="ECO:0000259" key="3">
    <source>
        <dbReference type="Pfam" id="PF00931"/>
    </source>
</evidence>
<dbReference type="Pfam" id="PF23282">
    <property type="entry name" value="WHD_ROQ1"/>
    <property type="match status" value="1"/>
</dbReference>
<dbReference type="GO" id="GO:0006952">
    <property type="term" value="P:defense response"/>
    <property type="evidence" value="ECO:0007669"/>
    <property type="project" value="InterPro"/>
</dbReference>
<dbReference type="SUPFAM" id="SSF52540">
    <property type="entry name" value="P-loop containing nucleoside triphosphate hydrolases"/>
    <property type="match status" value="1"/>
</dbReference>
<dbReference type="InterPro" id="IPR036390">
    <property type="entry name" value="WH_DNA-bd_sf"/>
</dbReference>
<gene>
    <name evidence="5" type="ORF">L195_g044064</name>
</gene>
<dbReference type="PRINTS" id="PR00364">
    <property type="entry name" value="DISEASERSIST"/>
</dbReference>
<keyword evidence="2" id="KW-0677">Repeat</keyword>
<dbReference type="Pfam" id="PF00931">
    <property type="entry name" value="NB-ARC"/>
    <property type="match status" value="1"/>
</dbReference>
<evidence type="ECO:0000256" key="1">
    <source>
        <dbReference type="ARBA" id="ARBA00022614"/>
    </source>
</evidence>
<dbReference type="EMBL" id="ASHM01055230">
    <property type="protein sequence ID" value="PNX87964.1"/>
    <property type="molecule type" value="Genomic_DNA"/>
</dbReference>